<keyword evidence="4" id="KW-0472">Membrane</keyword>
<dbReference type="GO" id="GO:0009636">
    <property type="term" value="P:response to toxic substance"/>
    <property type="evidence" value="ECO:0007669"/>
    <property type="project" value="InterPro"/>
</dbReference>
<evidence type="ECO:0000256" key="4">
    <source>
        <dbReference type="ARBA" id="ARBA00023136"/>
    </source>
</evidence>
<keyword evidence="5" id="KW-0564">Palmitate</keyword>
<keyword evidence="6" id="KW-0449">Lipoprotein</keyword>
<dbReference type="Proteomes" id="UP000029989">
    <property type="component" value="Unassembled WGS sequence"/>
</dbReference>
<dbReference type="RefSeq" id="WP_036210855.1">
    <property type="nucleotide sequence ID" value="NZ_AVPT01000014.1"/>
</dbReference>
<comment type="similarity">
    <text evidence="1">Belongs to the EcnA/EcnB lipoprotein family.</text>
</comment>
<evidence type="ECO:0000256" key="5">
    <source>
        <dbReference type="ARBA" id="ARBA00023139"/>
    </source>
</evidence>
<evidence type="ECO:0000256" key="7">
    <source>
        <dbReference type="SAM" id="SignalP"/>
    </source>
</evidence>
<accession>A0A0A0F1H1</accession>
<keyword evidence="2" id="KW-1003">Cell membrane</keyword>
<evidence type="ECO:0000313" key="8">
    <source>
        <dbReference type="EMBL" id="KGM56370.1"/>
    </source>
</evidence>
<evidence type="ECO:0000256" key="6">
    <source>
        <dbReference type="ARBA" id="ARBA00023288"/>
    </source>
</evidence>
<feature type="chain" id="PRO_5001962749" evidence="7">
    <location>
        <begin position="21"/>
        <end position="54"/>
    </location>
</feature>
<protein>
    <submittedName>
        <fullName evidence="8">Entericidin</fullName>
    </submittedName>
</protein>
<evidence type="ECO:0000256" key="3">
    <source>
        <dbReference type="ARBA" id="ARBA00022729"/>
    </source>
</evidence>
<gene>
    <name evidence="8" type="ORF">N799_04500</name>
</gene>
<evidence type="ECO:0000313" key="9">
    <source>
        <dbReference type="Proteomes" id="UP000029989"/>
    </source>
</evidence>
<keyword evidence="3 7" id="KW-0732">Signal</keyword>
<dbReference type="GO" id="GO:0016020">
    <property type="term" value="C:membrane"/>
    <property type="evidence" value="ECO:0007669"/>
    <property type="project" value="InterPro"/>
</dbReference>
<organism evidence="8 9">
    <name type="scientific">Lysobacter arseniciresistens ZS79</name>
    <dbReference type="NCBI Taxonomy" id="913325"/>
    <lineage>
        <taxon>Bacteria</taxon>
        <taxon>Pseudomonadati</taxon>
        <taxon>Pseudomonadota</taxon>
        <taxon>Gammaproteobacteria</taxon>
        <taxon>Lysobacterales</taxon>
        <taxon>Lysobacteraceae</taxon>
        <taxon>Novilysobacter</taxon>
    </lineage>
</organism>
<comment type="caution">
    <text evidence="8">The sequence shown here is derived from an EMBL/GenBank/DDBJ whole genome shotgun (WGS) entry which is preliminary data.</text>
</comment>
<dbReference type="PROSITE" id="PS51257">
    <property type="entry name" value="PROKAR_LIPOPROTEIN"/>
    <property type="match status" value="1"/>
</dbReference>
<dbReference type="EMBL" id="AVPT01000014">
    <property type="protein sequence ID" value="KGM56370.1"/>
    <property type="molecule type" value="Genomic_DNA"/>
</dbReference>
<feature type="signal peptide" evidence="7">
    <location>
        <begin position="1"/>
        <end position="20"/>
    </location>
</feature>
<dbReference type="InterPro" id="IPR012556">
    <property type="entry name" value="Entericidin"/>
</dbReference>
<evidence type="ECO:0000256" key="2">
    <source>
        <dbReference type="ARBA" id="ARBA00022475"/>
    </source>
</evidence>
<dbReference type="Pfam" id="PF08085">
    <property type="entry name" value="Entericidin"/>
    <property type="match status" value="1"/>
</dbReference>
<reference evidence="8 9" key="1">
    <citation type="journal article" date="2015" name="Stand. Genomic Sci.">
        <title>Genomic information of the arsenic-resistant bacterium Lysobacter arseniciresistens type strain ZS79(T) and comparison of Lysobacter draft genomes.</title>
        <authorList>
            <person name="Liu L."/>
            <person name="Zhang S."/>
            <person name="Luo M."/>
            <person name="Wang G."/>
        </authorList>
    </citation>
    <scope>NUCLEOTIDE SEQUENCE [LARGE SCALE GENOMIC DNA]</scope>
    <source>
        <strain evidence="8 9">ZS79</strain>
    </source>
</reference>
<name>A0A0A0F1H1_9GAMM</name>
<evidence type="ECO:0000256" key="1">
    <source>
        <dbReference type="ARBA" id="ARBA00010296"/>
    </source>
</evidence>
<dbReference type="STRING" id="913325.N799_04500"/>
<keyword evidence="9" id="KW-1185">Reference proteome</keyword>
<dbReference type="AlphaFoldDB" id="A0A0A0F1H1"/>
<proteinExistence type="inferred from homology"/>
<sequence length="54" mass="5634">MKRLTALLLLSLFSMGTLTACNTMAGVGEDIGAAGDKIEDEAEGHLDCDTSDEC</sequence>